<evidence type="ECO:0000256" key="1">
    <source>
        <dbReference type="SAM" id="MobiDB-lite"/>
    </source>
</evidence>
<sequence>MSVNKIDNIAESKIREQRTALREQIDPILNNTMAQLYNGEVPDAMPDKASIMFAYGEQGAKAVKQLDIAINNAKTFQAIQYVSPEQQQAEIAKLNLRQMTQIMRSSSMRMASSARWCRKAMKRYRRSVIPVVLTKRCLWGEKLDPTNKSMQKAPTPRKRRKTSGLTSHHP</sequence>
<evidence type="ECO:0000313" key="3">
    <source>
        <dbReference type="Proteomes" id="UP000255163"/>
    </source>
</evidence>
<protein>
    <submittedName>
        <fullName evidence="2">Lytic transglycosylase, catalytic</fullName>
    </submittedName>
</protein>
<reference evidence="2 3" key="1">
    <citation type="submission" date="2018-06" db="EMBL/GenBank/DDBJ databases">
        <authorList>
            <consortium name="Pathogen Informatics"/>
            <person name="Doyle S."/>
        </authorList>
    </citation>
    <scope>NUCLEOTIDE SEQUENCE [LARGE SCALE GENOMIC DNA]</scope>
    <source>
        <strain evidence="2 3">NCTC12123</strain>
    </source>
</reference>
<proteinExistence type="predicted"/>
<dbReference type="Proteomes" id="UP000255163">
    <property type="component" value="Unassembled WGS sequence"/>
</dbReference>
<name>A0A376F586_ENTAS</name>
<feature type="compositionally biased region" description="Basic residues" evidence="1">
    <location>
        <begin position="155"/>
        <end position="170"/>
    </location>
</feature>
<accession>A0A376F586</accession>
<organism evidence="2 3">
    <name type="scientific">Enterobacter asburiae</name>
    <dbReference type="NCBI Taxonomy" id="61645"/>
    <lineage>
        <taxon>Bacteria</taxon>
        <taxon>Pseudomonadati</taxon>
        <taxon>Pseudomonadota</taxon>
        <taxon>Gammaproteobacteria</taxon>
        <taxon>Enterobacterales</taxon>
        <taxon>Enterobacteriaceae</taxon>
        <taxon>Enterobacter</taxon>
        <taxon>Enterobacter cloacae complex</taxon>
    </lineage>
</organism>
<dbReference type="AlphaFoldDB" id="A0A376F586"/>
<gene>
    <name evidence="2" type="ORF">NCTC12123_00137</name>
</gene>
<evidence type="ECO:0000313" key="2">
    <source>
        <dbReference type="EMBL" id="STD17975.1"/>
    </source>
</evidence>
<feature type="region of interest" description="Disordered" evidence="1">
    <location>
        <begin position="144"/>
        <end position="170"/>
    </location>
</feature>
<dbReference type="EMBL" id="UFYI01000007">
    <property type="protein sequence ID" value="STD17975.1"/>
    <property type="molecule type" value="Genomic_DNA"/>
</dbReference>